<dbReference type="OrthoDB" id="117402at2"/>
<evidence type="ECO:0000259" key="3">
    <source>
        <dbReference type="Pfam" id="PF13462"/>
    </source>
</evidence>
<keyword evidence="4" id="KW-0413">Isomerase</keyword>
<organism evidence="4 5">
    <name type="scientific">Paraoerskovia marina</name>
    <dbReference type="NCBI Taxonomy" id="545619"/>
    <lineage>
        <taxon>Bacteria</taxon>
        <taxon>Bacillati</taxon>
        <taxon>Actinomycetota</taxon>
        <taxon>Actinomycetes</taxon>
        <taxon>Micrococcales</taxon>
        <taxon>Cellulomonadaceae</taxon>
        <taxon>Paraoerskovia</taxon>
    </lineage>
</organism>
<dbReference type="CDD" id="cd02972">
    <property type="entry name" value="DsbA_family"/>
    <property type="match status" value="1"/>
</dbReference>
<keyword evidence="2" id="KW-0812">Transmembrane</keyword>
<protein>
    <submittedName>
        <fullName evidence="4">Protein-disulfide isomerase</fullName>
    </submittedName>
</protein>
<sequence length="288" mass="30077">MSQQNLSKAERRKQAVADAEKARAAQAAKDRRTRIITLSLLAVGVIALGLVIWFILAQGSKPALERTDGPAAATEDGGIPIGADGSAGTTNDGAVEVAVYLDFMCPICGQFESLNGPTLDELRESGEVTEVMYPVSILDRMSSGSQFSTRAAAAAYYVADQAPEQMSAFFDTMFANQPEENSSGLTDAQIAQIAEQAGVPADVAQDIERGEAMDTYGDYVTAVTETAAGDDELANENGGFGTPTIAIDGERWDGAWSTDGELEKAVDAAAGTSGESDAEEPAEGDSTE</sequence>
<accession>A0A1H1Q2G8</accession>
<dbReference type="InterPro" id="IPR012336">
    <property type="entry name" value="Thioredoxin-like_fold"/>
</dbReference>
<keyword evidence="2" id="KW-0472">Membrane</keyword>
<keyword evidence="2" id="KW-1133">Transmembrane helix</keyword>
<feature type="transmembrane region" description="Helical" evidence="2">
    <location>
        <begin position="35"/>
        <end position="56"/>
    </location>
</feature>
<name>A0A1H1Q2G8_9CELL</name>
<dbReference type="Proteomes" id="UP000185663">
    <property type="component" value="Chromosome I"/>
</dbReference>
<dbReference type="Pfam" id="PF13462">
    <property type="entry name" value="Thioredoxin_4"/>
    <property type="match status" value="1"/>
</dbReference>
<dbReference type="RefSeq" id="WP_083371783.1">
    <property type="nucleotide sequence ID" value="NZ_LT629776.1"/>
</dbReference>
<feature type="compositionally biased region" description="Acidic residues" evidence="1">
    <location>
        <begin position="276"/>
        <end position="288"/>
    </location>
</feature>
<dbReference type="Gene3D" id="3.40.30.10">
    <property type="entry name" value="Glutaredoxin"/>
    <property type="match status" value="1"/>
</dbReference>
<proteinExistence type="predicted"/>
<feature type="region of interest" description="Disordered" evidence="1">
    <location>
        <begin position="65"/>
        <end position="86"/>
    </location>
</feature>
<feature type="region of interest" description="Disordered" evidence="1">
    <location>
        <begin position="257"/>
        <end position="288"/>
    </location>
</feature>
<dbReference type="EMBL" id="LT629776">
    <property type="protein sequence ID" value="SDS17594.1"/>
    <property type="molecule type" value="Genomic_DNA"/>
</dbReference>
<feature type="domain" description="Thioredoxin-like fold" evidence="3">
    <location>
        <begin position="94"/>
        <end position="267"/>
    </location>
</feature>
<dbReference type="GO" id="GO:0016853">
    <property type="term" value="F:isomerase activity"/>
    <property type="evidence" value="ECO:0007669"/>
    <property type="project" value="UniProtKB-KW"/>
</dbReference>
<gene>
    <name evidence="4" type="ORF">SAMN04489860_0969</name>
</gene>
<dbReference type="eggNOG" id="COG1651">
    <property type="taxonomic scope" value="Bacteria"/>
</dbReference>
<evidence type="ECO:0000256" key="1">
    <source>
        <dbReference type="SAM" id="MobiDB-lite"/>
    </source>
</evidence>
<evidence type="ECO:0000313" key="5">
    <source>
        <dbReference type="Proteomes" id="UP000185663"/>
    </source>
</evidence>
<dbReference type="InterPro" id="IPR036249">
    <property type="entry name" value="Thioredoxin-like_sf"/>
</dbReference>
<reference evidence="4 5" key="1">
    <citation type="submission" date="2016-10" db="EMBL/GenBank/DDBJ databases">
        <authorList>
            <person name="de Groot N.N."/>
        </authorList>
    </citation>
    <scope>NUCLEOTIDE SEQUENCE [LARGE SCALE GENOMIC DNA]</scope>
    <source>
        <strain evidence="4 5">DSM 22126</strain>
    </source>
</reference>
<evidence type="ECO:0000313" key="4">
    <source>
        <dbReference type="EMBL" id="SDS17594.1"/>
    </source>
</evidence>
<dbReference type="AlphaFoldDB" id="A0A1H1Q2G8"/>
<dbReference type="SUPFAM" id="SSF52833">
    <property type="entry name" value="Thioredoxin-like"/>
    <property type="match status" value="1"/>
</dbReference>
<evidence type="ECO:0000256" key="2">
    <source>
        <dbReference type="SAM" id="Phobius"/>
    </source>
</evidence>
<dbReference type="STRING" id="545619.SAMN04489860_0969"/>
<keyword evidence="5" id="KW-1185">Reference proteome</keyword>